<proteinExistence type="predicted"/>
<gene>
    <name evidence="1" type="ORF">FHETE_11300</name>
</gene>
<organism evidence="1 2">
    <name type="scientific">Fusarium heterosporum</name>
    <dbReference type="NCBI Taxonomy" id="42747"/>
    <lineage>
        <taxon>Eukaryota</taxon>
        <taxon>Fungi</taxon>
        <taxon>Dikarya</taxon>
        <taxon>Ascomycota</taxon>
        <taxon>Pezizomycotina</taxon>
        <taxon>Sordariomycetes</taxon>
        <taxon>Hypocreomycetidae</taxon>
        <taxon>Hypocreales</taxon>
        <taxon>Nectriaceae</taxon>
        <taxon>Fusarium</taxon>
        <taxon>Fusarium heterosporum species complex</taxon>
    </lineage>
</organism>
<dbReference type="AlphaFoldDB" id="A0A8H5SJ98"/>
<dbReference type="Proteomes" id="UP000567885">
    <property type="component" value="Unassembled WGS sequence"/>
</dbReference>
<comment type="caution">
    <text evidence="1">The sequence shown here is derived from an EMBL/GenBank/DDBJ whole genome shotgun (WGS) entry which is preliminary data.</text>
</comment>
<sequence>MAEDKLTFEAARRRFKEPVSTPTAIRHVIVSHLLYSLVAITNYVLSIKEKFISPANGPSFTKVYACRPKLPL</sequence>
<name>A0A8H5SJ98_FUSHE</name>
<reference evidence="1 2" key="1">
    <citation type="submission" date="2020-05" db="EMBL/GenBank/DDBJ databases">
        <title>Identification and distribution of gene clusters putatively required for synthesis of sphingolipid metabolism inhibitors in phylogenetically diverse species of the filamentous fungus Fusarium.</title>
        <authorList>
            <person name="Kim H.-S."/>
            <person name="Busman M."/>
            <person name="Brown D.W."/>
            <person name="Divon H."/>
            <person name="Uhlig S."/>
            <person name="Proctor R.H."/>
        </authorList>
    </citation>
    <scope>NUCLEOTIDE SEQUENCE [LARGE SCALE GENOMIC DNA]</scope>
    <source>
        <strain evidence="1 2">NRRL 20693</strain>
    </source>
</reference>
<evidence type="ECO:0000313" key="2">
    <source>
        <dbReference type="Proteomes" id="UP000567885"/>
    </source>
</evidence>
<protein>
    <submittedName>
        <fullName evidence="1">Triacylglycerol lipase</fullName>
    </submittedName>
</protein>
<dbReference type="OrthoDB" id="408631at2759"/>
<dbReference type="EMBL" id="JAAGWQ010000498">
    <property type="protein sequence ID" value="KAF5654489.1"/>
    <property type="molecule type" value="Genomic_DNA"/>
</dbReference>
<accession>A0A8H5SJ98</accession>
<feature type="non-terminal residue" evidence="1">
    <location>
        <position position="72"/>
    </location>
</feature>
<keyword evidence="2" id="KW-1185">Reference proteome</keyword>
<evidence type="ECO:0000313" key="1">
    <source>
        <dbReference type="EMBL" id="KAF5654489.1"/>
    </source>
</evidence>